<reference evidence="4" key="1">
    <citation type="submission" date="2019-01" db="EMBL/GenBank/DDBJ databases">
        <title>Cytophagaceae bacterium strain CAR-16.</title>
        <authorList>
            <person name="Chen W.-M."/>
        </authorList>
    </citation>
    <scope>NUCLEOTIDE SEQUENCE [LARGE SCALE GENOMIC DNA]</scope>
    <source>
        <strain evidence="4">WWJ-16</strain>
    </source>
</reference>
<keyword evidence="1 3" id="KW-0808">Transferase</keyword>
<dbReference type="RefSeq" id="WP_129461825.1">
    <property type="nucleotide sequence ID" value="NZ_SBKN01000006.1"/>
</dbReference>
<dbReference type="AlphaFoldDB" id="A0A4Q1K855"/>
<proteinExistence type="predicted"/>
<dbReference type="Pfam" id="PF13649">
    <property type="entry name" value="Methyltransf_25"/>
    <property type="match status" value="1"/>
</dbReference>
<feature type="domain" description="Methyltransferase" evidence="2">
    <location>
        <begin position="49"/>
        <end position="146"/>
    </location>
</feature>
<organism evidence="3 4">
    <name type="scientific">Flavobacterium stagni</name>
    <dbReference type="NCBI Taxonomy" id="2506421"/>
    <lineage>
        <taxon>Bacteria</taxon>
        <taxon>Pseudomonadati</taxon>
        <taxon>Bacteroidota</taxon>
        <taxon>Flavobacteriia</taxon>
        <taxon>Flavobacteriales</taxon>
        <taxon>Flavobacteriaceae</taxon>
        <taxon>Flavobacterium</taxon>
    </lineage>
</organism>
<dbReference type="OrthoDB" id="1339961at2"/>
<keyword evidence="3" id="KW-0489">Methyltransferase</keyword>
<dbReference type="SUPFAM" id="SSF53335">
    <property type="entry name" value="S-adenosyl-L-methionine-dependent methyltransferases"/>
    <property type="match status" value="1"/>
</dbReference>
<name>A0A4Q1K855_9FLAO</name>
<evidence type="ECO:0000259" key="2">
    <source>
        <dbReference type="Pfam" id="PF13649"/>
    </source>
</evidence>
<dbReference type="GO" id="GO:0008168">
    <property type="term" value="F:methyltransferase activity"/>
    <property type="evidence" value="ECO:0007669"/>
    <property type="project" value="UniProtKB-KW"/>
</dbReference>
<accession>A0A4Q1K855</accession>
<dbReference type="EMBL" id="SBKN01000006">
    <property type="protein sequence ID" value="RXR21851.1"/>
    <property type="molecule type" value="Genomic_DNA"/>
</dbReference>
<gene>
    <name evidence="3" type="ORF">EQG61_10225</name>
</gene>
<comment type="caution">
    <text evidence="3">The sequence shown here is derived from an EMBL/GenBank/DDBJ whole genome shotgun (WGS) entry which is preliminary data.</text>
</comment>
<keyword evidence="4" id="KW-1185">Reference proteome</keyword>
<sequence>MKIDNKSFWEKSDIIATQEVLQKASDFELYLMEEAKVRASHPIQKIKIFGCGTGREIEPVAEFFKPESIVATDISENMILKCRENLQKWGIDSITETMVMDAVQFNQPAQSFHLVTLFNSMMTYVPEHSARLQIFKNANQLLVSGGQLIGTVHNQVGTPKKTLYFQLRSLLRPFIGVKVGNRMTGFNGFQVPGYYYNASDLHKDLSKAGFSQIKIMSLEAFYQTKGIAYNRKTGYNNLIFIATK</sequence>
<dbReference type="InterPro" id="IPR029063">
    <property type="entry name" value="SAM-dependent_MTases_sf"/>
</dbReference>
<dbReference type="PANTHER" id="PTHR43861">
    <property type="entry name" value="TRANS-ACONITATE 2-METHYLTRANSFERASE-RELATED"/>
    <property type="match status" value="1"/>
</dbReference>
<dbReference type="Gene3D" id="3.40.50.150">
    <property type="entry name" value="Vaccinia Virus protein VP39"/>
    <property type="match status" value="1"/>
</dbReference>
<evidence type="ECO:0000256" key="1">
    <source>
        <dbReference type="ARBA" id="ARBA00022679"/>
    </source>
</evidence>
<dbReference type="InterPro" id="IPR041698">
    <property type="entry name" value="Methyltransf_25"/>
</dbReference>
<evidence type="ECO:0000313" key="4">
    <source>
        <dbReference type="Proteomes" id="UP000289857"/>
    </source>
</evidence>
<evidence type="ECO:0000313" key="3">
    <source>
        <dbReference type="EMBL" id="RXR21851.1"/>
    </source>
</evidence>
<dbReference type="Proteomes" id="UP000289857">
    <property type="component" value="Unassembled WGS sequence"/>
</dbReference>
<dbReference type="GO" id="GO:0032259">
    <property type="term" value="P:methylation"/>
    <property type="evidence" value="ECO:0007669"/>
    <property type="project" value="UniProtKB-KW"/>
</dbReference>
<protein>
    <submittedName>
        <fullName evidence="3">Class I SAM-dependent methyltransferase</fullName>
    </submittedName>
</protein>
<dbReference type="CDD" id="cd02440">
    <property type="entry name" value="AdoMet_MTases"/>
    <property type="match status" value="1"/>
</dbReference>